<dbReference type="Proteomes" id="UP000494040">
    <property type="component" value="Unassembled WGS sequence"/>
</dbReference>
<dbReference type="InterPro" id="IPR005111">
    <property type="entry name" value="MoeA_C_domain_IV"/>
</dbReference>
<evidence type="ECO:0000256" key="5">
    <source>
        <dbReference type="ARBA" id="ARBA00022505"/>
    </source>
</evidence>
<dbReference type="GO" id="GO:0061599">
    <property type="term" value="F:molybdopterin molybdotransferase activity"/>
    <property type="evidence" value="ECO:0007669"/>
    <property type="project" value="UniProtKB-UniRule"/>
</dbReference>
<evidence type="ECO:0000256" key="13">
    <source>
        <dbReference type="RuleBase" id="RU365090"/>
    </source>
</evidence>
<dbReference type="AlphaFoldDB" id="A0A8I6RKW1"/>
<dbReference type="GeneID" id="106665247"/>
<proteinExistence type="inferred from homology"/>
<keyword evidence="9" id="KW-0067">ATP-binding</keyword>
<dbReference type="GO" id="GO:0007529">
    <property type="term" value="P:establishment of synaptic specificity at neuromuscular junction"/>
    <property type="evidence" value="ECO:0007669"/>
    <property type="project" value="TreeGrafter"/>
</dbReference>
<dbReference type="SMART" id="SM00852">
    <property type="entry name" value="MoCF_biosynth"/>
    <property type="match status" value="2"/>
</dbReference>
<dbReference type="FunFam" id="3.40.980.10:FF:000001">
    <property type="entry name" value="Molybdopterin molybdenumtransferase"/>
    <property type="match status" value="1"/>
</dbReference>
<dbReference type="CTD" id="30973"/>
<dbReference type="InterPro" id="IPR036688">
    <property type="entry name" value="MoeA_C_domain_IV_sf"/>
</dbReference>
<evidence type="ECO:0000256" key="7">
    <source>
        <dbReference type="ARBA" id="ARBA00022723"/>
    </source>
</evidence>
<dbReference type="OrthoDB" id="4349954at2759"/>
<dbReference type="InterPro" id="IPR008284">
    <property type="entry name" value="MoCF_biosynth_CS"/>
</dbReference>
<organism evidence="15 16">
    <name type="scientific">Cimex lectularius</name>
    <name type="common">Bed bug</name>
    <name type="synonym">Acanthia lectularia</name>
    <dbReference type="NCBI Taxonomy" id="79782"/>
    <lineage>
        <taxon>Eukaryota</taxon>
        <taxon>Metazoa</taxon>
        <taxon>Ecdysozoa</taxon>
        <taxon>Arthropoda</taxon>
        <taxon>Hexapoda</taxon>
        <taxon>Insecta</taxon>
        <taxon>Pterygota</taxon>
        <taxon>Neoptera</taxon>
        <taxon>Paraneoptera</taxon>
        <taxon>Hemiptera</taxon>
        <taxon>Heteroptera</taxon>
        <taxon>Panheteroptera</taxon>
        <taxon>Cimicomorpha</taxon>
        <taxon>Cimicidae</taxon>
        <taxon>Cimex</taxon>
    </lineage>
</organism>
<evidence type="ECO:0000256" key="9">
    <source>
        <dbReference type="ARBA" id="ARBA00022840"/>
    </source>
</evidence>
<comment type="cofactor">
    <cofactor evidence="1 13">
        <name>Mg(2+)</name>
        <dbReference type="ChEBI" id="CHEBI:18420"/>
    </cofactor>
</comment>
<comment type="function">
    <text evidence="13">Catalyzes two steps in the biosynthesis of the molybdenum cofactor. In the first step, molybdopterin is adenylated. Subsequently, molybdate is inserted into adenylated molybdopterin and AMP is released.</text>
</comment>
<accession>A0A8I6RKW1</accession>
<dbReference type="InterPro" id="IPR005110">
    <property type="entry name" value="MoeA_linker/N"/>
</dbReference>
<comment type="pathway">
    <text evidence="2 13">Cofactor biosynthesis; molybdopterin biosynthesis.</text>
</comment>
<dbReference type="Pfam" id="PF00994">
    <property type="entry name" value="MoCF_biosynth"/>
    <property type="match status" value="2"/>
</dbReference>
<dbReference type="Gene3D" id="2.40.340.10">
    <property type="entry name" value="MoeA, C-terminal, domain IV"/>
    <property type="match status" value="1"/>
</dbReference>
<dbReference type="GO" id="GO:0005524">
    <property type="term" value="F:ATP binding"/>
    <property type="evidence" value="ECO:0007669"/>
    <property type="project" value="UniProtKB-UniRule"/>
</dbReference>
<evidence type="ECO:0000256" key="3">
    <source>
        <dbReference type="ARBA" id="ARBA00007589"/>
    </source>
</evidence>
<dbReference type="UniPathway" id="UPA00344"/>
<keyword evidence="16" id="KW-1185">Reference proteome</keyword>
<comment type="catalytic activity">
    <reaction evidence="13">
        <text>molybdopterin + ATP + H(+) = adenylyl-molybdopterin + diphosphate</text>
        <dbReference type="Rhea" id="RHEA:31331"/>
        <dbReference type="ChEBI" id="CHEBI:15378"/>
        <dbReference type="ChEBI" id="CHEBI:30616"/>
        <dbReference type="ChEBI" id="CHEBI:33019"/>
        <dbReference type="ChEBI" id="CHEBI:58698"/>
        <dbReference type="ChEBI" id="CHEBI:62727"/>
    </reaction>
</comment>
<evidence type="ECO:0000256" key="4">
    <source>
        <dbReference type="ARBA" id="ARBA00008339"/>
    </source>
</evidence>
<dbReference type="GO" id="GO:0097112">
    <property type="term" value="P:gamma-aminobutyric acid receptor clustering"/>
    <property type="evidence" value="ECO:0007669"/>
    <property type="project" value="TreeGrafter"/>
</dbReference>
<dbReference type="PROSITE" id="PS01079">
    <property type="entry name" value="MOCF_BIOSYNTHESIS_2"/>
    <property type="match status" value="1"/>
</dbReference>
<dbReference type="GO" id="GO:0005829">
    <property type="term" value="C:cytosol"/>
    <property type="evidence" value="ECO:0007669"/>
    <property type="project" value="TreeGrafter"/>
</dbReference>
<protein>
    <recommendedName>
        <fullName evidence="14">MoaB/Mog domain-containing protein</fullName>
    </recommendedName>
</protein>
<dbReference type="PANTHER" id="PTHR10192:SF5">
    <property type="entry name" value="GEPHYRIN"/>
    <property type="match status" value="1"/>
</dbReference>
<keyword evidence="11 13" id="KW-0501">Molybdenum cofactor biosynthesis</keyword>
<dbReference type="RefSeq" id="XP_014247027.1">
    <property type="nucleotide sequence ID" value="XM_014391541.2"/>
</dbReference>
<dbReference type="Gene3D" id="3.90.105.10">
    <property type="entry name" value="Molybdopterin biosynthesis moea protein, domain 2"/>
    <property type="match status" value="1"/>
</dbReference>
<feature type="domain" description="MoaB/Mog" evidence="14">
    <location>
        <begin position="367"/>
        <end position="511"/>
    </location>
</feature>
<dbReference type="GO" id="GO:0098970">
    <property type="term" value="P:postsynaptic neurotransmitter receptor diffusion trapping"/>
    <property type="evidence" value="ECO:0007669"/>
    <property type="project" value="TreeGrafter"/>
</dbReference>
<dbReference type="InterPro" id="IPR036135">
    <property type="entry name" value="MoeA_linker/N_sf"/>
</dbReference>
<dbReference type="PANTHER" id="PTHR10192">
    <property type="entry name" value="MOLYBDOPTERIN BIOSYNTHESIS PROTEIN"/>
    <property type="match status" value="1"/>
</dbReference>
<comment type="similarity">
    <text evidence="4">In the C-terminal section; belongs to the MoeA family.</text>
</comment>
<dbReference type="SUPFAM" id="SSF63867">
    <property type="entry name" value="MoeA C-terminal domain-like"/>
    <property type="match status" value="1"/>
</dbReference>
<dbReference type="CDD" id="cd00887">
    <property type="entry name" value="MoeA"/>
    <property type="match status" value="1"/>
</dbReference>
<dbReference type="GO" id="GO:0061598">
    <property type="term" value="F:molybdopterin adenylyltransferase activity"/>
    <property type="evidence" value="ECO:0007669"/>
    <property type="project" value="UniProtKB-UniRule"/>
</dbReference>
<evidence type="ECO:0000256" key="2">
    <source>
        <dbReference type="ARBA" id="ARBA00005046"/>
    </source>
</evidence>
<evidence type="ECO:0000256" key="1">
    <source>
        <dbReference type="ARBA" id="ARBA00001946"/>
    </source>
</evidence>
<evidence type="ECO:0000256" key="8">
    <source>
        <dbReference type="ARBA" id="ARBA00022741"/>
    </source>
</evidence>
<dbReference type="CDD" id="cd00886">
    <property type="entry name" value="MogA_MoaB"/>
    <property type="match status" value="1"/>
</dbReference>
<dbReference type="EnsemblMetazoa" id="XM_014391541.2">
    <property type="protein sequence ID" value="XP_014247027.1"/>
    <property type="gene ID" value="LOC106665247"/>
</dbReference>
<dbReference type="GO" id="GO:0099634">
    <property type="term" value="C:postsynaptic specialization membrane"/>
    <property type="evidence" value="ECO:0007669"/>
    <property type="project" value="GOC"/>
</dbReference>
<evidence type="ECO:0000256" key="10">
    <source>
        <dbReference type="ARBA" id="ARBA00022842"/>
    </source>
</evidence>
<dbReference type="Gene3D" id="3.40.980.10">
    <property type="entry name" value="MoaB/Mog-like domain"/>
    <property type="match status" value="2"/>
</dbReference>
<dbReference type="Gene3D" id="2.170.190.11">
    <property type="entry name" value="Molybdopterin biosynthesis moea protein, domain 3"/>
    <property type="match status" value="1"/>
</dbReference>
<sequence>MHSIRFAILTVSDRCALGTQADLSGPTLKNAVDGIVLKEAVVPDEVEIIEEYLRQWSRIGSQIDIILTTGGTGFSQRDVTPEATLKVIDRNASGITTAMTIASLKVTPMAMLSRSVAGIKNDTMIVNLPGSVKGAVQCYEAIKPCLHHAVDLLRDRKEKINEVHAALPISKVRTDNIANRLRVSTWPMISMEEATKIVISQVKPPRRTVLPLKEVLGSVVADDIFAMEPQPPFRASVKDGYAVLAADGKGERRVTGSYIAGSDPKELTLQSLCCIRVNTGSPVPAGADAVVQVEDTNILKADEDGNEQLVEILVSPEVGQDIREIGCDLKEGELVLNKGTLINSAVHGLLASVGVSEVPVYQLPKVAVLSTGNELVAPGEKLRDGTVRDSNMTTLLSLLKENGYNAQNMGIARDEPSVLLAALLKSMSNSDVVITTGSVSMGDKDYLKRVLQEDLGATVHFGRLNMKPGKPTTFATCTGMDGNTKYLFCLPGNPVSATVTCHLLVLPMLKALSGQQVYYPTIVNTIIDFDVKLDERPEYRRAILEFVGESPGFCARSTGGQASSRLMSCRDANCLLLLPSSKVHTSGKICKGATVKAMIIGKL</sequence>
<comment type="similarity">
    <text evidence="3">In the N-terminal section; belongs to the MoaB/Mog family.</text>
</comment>
<evidence type="ECO:0000259" key="14">
    <source>
        <dbReference type="SMART" id="SM00852"/>
    </source>
</evidence>
<dbReference type="NCBIfam" id="NF045515">
    <property type="entry name" value="Glp_gephyrin"/>
    <property type="match status" value="1"/>
</dbReference>
<dbReference type="Pfam" id="PF03454">
    <property type="entry name" value="MoeA_C"/>
    <property type="match status" value="1"/>
</dbReference>
<dbReference type="KEGG" id="clec:106665247"/>
<dbReference type="GO" id="GO:0046872">
    <property type="term" value="F:metal ion binding"/>
    <property type="evidence" value="ECO:0007669"/>
    <property type="project" value="UniProtKB-UniRule"/>
</dbReference>
<dbReference type="SUPFAM" id="SSF63882">
    <property type="entry name" value="MoeA N-terminal region -like"/>
    <property type="match status" value="1"/>
</dbReference>
<name>A0A8I6RKW1_CIMLE</name>
<comment type="catalytic activity">
    <reaction evidence="13">
        <text>adenylyl-molybdopterin + molybdate = Mo-molybdopterin + AMP + H(+)</text>
        <dbReference type="Rhea" id="RHEA:35047"/>
        <dbReference type="ChEBI" id="CHEBI:15378"/>
        <dbReference type="ChEBI" id="CHEBI:36264"/>
        <dbReference type="ChEBI" id="CHEBI:62727"/>
        <dbReference type="ChEBI" id="CHEBI:71302"/>
        <dbReference type="ChEBI" id="CHEBI:456215"/>
    </reaction>
</comment>
<dbReference type="PROSITE" id="PS01078">
    <property type="entry name" value="MOCF_BIOSYNTHESIS_1"/>
    <property type="match status" value="1"/>
</dbReference>
<dbReference type="InterPro" id="IPR036425">
    <property type="entry name" value="MoaB/Mog-like_dom_sf"/>
</dbReference>
<keyword evidence="5 13" id="KW-0500">Molybdenum</keyword>
<dbReference type="InterPro" id="IPR038987">
    <property type="entry name" value="MoeA-like"/>
</dbReference>
<dbReference type="InterPro" id="IPR001453">
    <property type="entry name" value="MoaB/Mog_dom"/>
</dbReference>
<dbReference type="OMA" id="ESPYPMI"/>
<dbReference type="Pfam" id="PF03453">
    <property type="entry name" value="MoeA_N"/>
    <property type="match status" value="1"/>
</dbReference>
<dbReference type="GO" id="GO:0030425">
    <property type="term" value="C:dendrite"/>
    <property type="evidence" value="ECO:0007669"/>
    <property type="project" value="TreeGrafter"/>
</dbReference>
<dbReference type="NCBIfam" id="TIGR00177">
    <property type="entry name" value="molyb_syn"/>
    <property type="match status" value="2"/>
</dbReference>
<evidence type="ECO:0000256" key="11">
    <source>
        <dbReference type="ARBA" id="ARBA00023150"/>
    </source>
</evidence>
<feature type="domain" description="MoaB/Mog" evidence="14">
    <location>
        <begin position="7"/>
        <end position="148"/>
    </location>
</feature>
<keyword evidence="8" id="KW-0547">Nucleotide-binding</keyword>
<evidence type="ECO:0000256" key="6">
    <source>
        <dbReference type="ARBA" id="ARBA00022679"/>
    </source>
</evidence>
<dbReference type="FunFam" id="2.170.190.11:FF:000001">
    <property type="entry name" value="Molybdopterin molybdenumtransferase"/>
    <property type="match status" value="1"/>
</dbReference>
<dbReference type="GO" id="GO:0006777">
    <property type="term" value="P:Mo-molybdopterin cofactor biosynthetic process"/>
    <property type="evidence" value="ECO:0007669"/>
    <property type="project" value="UniProtKB-UniRule"/>
</dbReference>
<evidence type="ECO:0000313" key="15">
    <source>
        <dbReference type="EnsemblMetazoa" id="XP_014247027.1"/>
    </source>
</evidence>
<dbReference type="FunFam" id="3.40.980.10:FF:000002">
    <property type="entry name" value="Molybdopterin molybdenumtransferase"/>
    <property type="match status" value="1"/>
</dbReference>
<evidence type="ECO:0000313" key="16">
    <source>
        <dbReference type="Proteomes" id="UP000494040"/>
    </source>
</evidence>
<evidence type="ECO:0000256" key="12">
    <source>
        <dbReference type="ARBA" id="ARBA00023268"/>
    </source>
</evidence>
<dbReference type="GO" id="GO:0072579">
    <property type="term" value="P:glycine receptor clustering"/>
    <property type="evidence" value="ECO:0007669"/>
    <property type="project" value="TreeGrafter"/>
</dbReference>
<keyword evidence="6 13" id="KW-0808">Transferase</keyword>
<dbReference type="SUPFAM" id="SSF53218">
    <property type="entry name" value="Molybdenum cofactor biosynthesis proteins"/>
    <property type="match status" value="2"/>
</dbReference>
<comment type="similarity">
    <text evidence="13">Belongs to the MoeA family.</text>
</comment>
<keyword evidence="12" id="KW-0511">Multifunctional enzyme</keyword>
<keyword evidence="7 13" id="KW-0479">Metal-binding</keyword>
<keyword evidence="10 13" id="KW-0460">Magnesium</keyword>
<reference evidence="15" key="1">
    <citation type="submission" date="2022-01" db="UniProtKB">
        <authorList>
            <consortium name="EnsemblMetazoa"/>
        </authorList>
    </citation>
    <scope>IDENTIFICATION</scope>
</reference>